<proteinExistence type="predicted"/>
<dbReference type="Gene3D" id="1.20.1050.10">
    <property type="match status" value="1"/>
</dbReference>
<evidence type="ECO:0000259" key="1">
    <source>
        <dbReference type="Pfam" id="PF13417"/>
    </source>
</evidence>
<dbReference type="SUPFAM" id="SSF47616">
    <property type="entry name" value="GST C-terminal domain-like"/>
    <property type="match status" value="1"/>
</dbReference>
<dbReference type="InterPro" id="IPR036282">
    <property type="entry name" value="Glutathione-S-Trfase_C_sf"/>
</dbReference>
<dbReference type="Pfam" id="PF13410">
    <property type="entry name" value="GST_C_2"/>
    <property type="match status" value="1"/>
</dbReference>
<dbReference type="Pfam" id="PF13417">
    <property type="entry name" value="GST_N_3"/>
    <property type="match status" value="1"/>
</dbReference>
<keyword evidence="3" id="KW-1185">Reference proteome</keyword>
<accession>A0ABT4VI95</accession>
<dbReference type="SUPFAM" id="SSF52833">
    <property type="entry name" value="Thioredoxin-like"/>
    <property type="match status" value="1"/>
</dbReference>
<evidence type="ECO:0000313" key="3">
    <source>
        <dbReference type="Proteomes" id="UP001148313"/>
    </source>
</evidence>
<comment type="caution">
    <text evidence="2">The sequence shown here is derived from an EMBL/GenBank/DDBJ whole genome shotgun (WGS) entry which is preliminary data.</text>
</comment>
<reference evidence="2" key="1">
    <citation type="submission" date="2022-11" db="EMBL/GenBank/DDBJ databases">
        <title>Hoeflea poritis sp. nov., isolated from scleractinian coral Porites lutea.</title>
        <authorList>
            <person name="Zhang G."/>
            <person name="Wei Q."/>
            <person name="Cai L."/>
        </authorList>
    </citation>
    <scope>NUCLEOTIDE SEQUENCE</scope>
    <source>
        <strain evidence="2">E7-10</strain>
    </source>
</reference>
<name>A0ABT4VI95_9HYPH</name>
<dbReference type="InterPro" id="IPR004045">
    <property type="entry name" value="Glutathione_S-Trfase_N"/>
</dbReference>
<protein>
    <submittedName>
        <fullName evidence="2">Glutathione S-transferase</fullName>
    </submittedName>
</protein>
<evidence type="ECO:0000313" key="2">
    <source>
        <dbReference type="EMBL" id="MDA4843915.1"/>
    </source>
</evidence>
<dbReference type="CDD" id="cd00299">
    <property type="entry name" value="GST_C_family"/>
    <property type="match status" value="1"/>
</dbReference>
<organism evidence="2 3">
    <name type="scientific">Hoeflea poritis</name>
    <dbReference type="NCBI Taxonomy" id="2993659"/>
    <lineage>
        <taxon>Bacteria</taxon>
        <taxon>Pseudomonadati</taxon>
        <taxon>Pseudomonadota</taxon>
        <taxon>Alphaproteobacteria</taxon>
        <taxon>Hyphomicrobiales</taxon>
        <taxon>Rhizobiaceae</taxon>
        <taxon>Hoeflea</taxon>
    </lineage>
</organism>
<dbReference type="Proteomes" id="UP001148313">
    <property type="component" value="Unassembled WGS sequence"/>
</dbReference>
<dbReference type="EMBL" id="JAPJZH010000001">
    <property type="protein sequence ID" value="MDA4843915.1"/>
    <property type="molecule type" value="Genomic_DNA"/>
</dbReference>
<dbReference type="InterPro" id="IPR036249">
    <property type="entry name" value="Thioredoxin-like_sf"/>
</dbReference>
<dbReference type="RefSeq" id="WP_271087429.1">
    <property type="nucleotide sequence ID" value="NZ_JAPJZH010000001.1"/>
</dbReference>
<sequence length="359" mass="40261">MIMYGAEVSYFSGKLRAYLDWKGLEYKEIQASRDIYIHKILPNIGWLVIPVIERENGTYMQDTTEIIRSLEAEYPEPPVLPAGPVQAIASMILELYGDEWLVLPAMHYRWNHNREFAIAEFGALSAPGLDADAQRAVGERIAKPFAGALPALGVSNGTTEAIEESYMALLRELERHFSVHHYVLGRAPSLGDFGLFGPLYAHLYRDPASGALMREKAPAVAGWVERMRGATHRGQSMSGADAVPTTLLPVLRRAMDEHLPVLLDTVRQVAQFAKTTADRELPRAIGFHQFRLGEATGQRAVFPYAQWMLQHVVDKIQSVAADERSSVMKFLDEIGATELAKLRFTTRVRRKDFQLILDN</sequence>
<dbReference type="Gene3D" id="3.40.30.10">
    <property type="entry name" value="Glutaredoxin"/>
    <property type="match status" value="1"/>
</dbReference>
<gene>
    <name evidence="2" type="ORF">OOZ53_01075</name>
</gene>
<feature type="domain" description="GST N-terminal" evidence="1">
    <location>
        <begin position="4"/>
        <end position="78"/>
    </location>
</feature>